<dbReference type="InterPro" id="IPR026444">
    <property type="entry name" value="Secre_tail"/>
</dbReference>
<reference evidence="5" key="1">
    <citation type="journal article" date="2019" name="Int. J. Syst. Evol. Microbiol.">
        <title>The Global Catalogue of Microorganisms (GCM) 10K type strain sequencing project: providing services to taxonomists for standard genome sequencing and annotation.</title>
        <authorList>
            <consortium name="The Broad Institute Genomics Platform"/>
            <consortium name="The Broad Institute Genome Sequencing Center for Infectious Disease"/>
            <person name="Wu L."/>
            <person name="Ma J."/>
        </authorList>
    </citation>
    <scope>NUCLEOTIDE SEQUENCE [LARGE SCALE GENOMIC DNA]</scope>
    <source>
        <strain evidence="5">JCM 17452</strain>
    </source>
</reference>
<feature type="chain" id="PRO_5045197182" description="Secretion system C-terminal sorting domain-containing protein" evidence="2">
    <location>
        <begin position="18"/>
        <end position="234"/>
    </location>
</feature>
<dbReference type="RefSeq" id="WP_139003029.1">
    <property type="nucleotide sequence ID" value="NZ_BAABAV010000003.1"/>
</dbReference>
<feature type="domain" description="Secretion system C-terminal sorting" evidence="3">
    <location>
        <begin position="167"/>
        <end position="227"/>
    </location>
</feature>
<feature type="signal peptide" evidence="2">
    <location>
        <begin position="1"/>
        <end position="17"/>
    </location>
</feature>
<protein>
    <recommendedName>
        <fullName evidence="3">Secretion system C-terminal sorting domain-containing protein</fullName>
    </recommendedName>
</protein>
<evidence type="ECO:0000256" key="1">
    <source>
        <dbReference type="ARBA" id="ARBA00022729"/>
    </source>
</evidence>
<evidence type="ECO:0000313" key="4">
    <source>
        <dbReference type="EMBL" id="GAA4270658.1"/>
    </source>
</evidence>
<evidence type="ECO:0000256" key="2">
    <source>
        <dbReference type="SAM" id="SignalP"/>
    </source>
</evidence>
<dbReference type="NCBIfam" id="TIGR04183">
    <property type="entry name" value="Por_Secre_tail"/>
    <property type="match status" value="1"/>
</dbReference>
<organism evidence="4 5">
    <name type="scientific">Hyunsoonleella aestuarii</name>
    <dbReference type="NCBI Taxonomy" id="912802"/>
    <lineage>
        <taxon>Bacteria</taxon>
        <taxon>Pseudomonadati</taxon>
        <taxon>Bacteroidota</taxon>
        <taxon>Flavobacteriia</taxon>
        <taxon>Flavobacteriales</taxon>
        <taxon>Flavobacteriaceae</taxon>
    </lineage>
</organism>
<dbReference type="Pfam" id="PF18962">
    <property type="entry name" value="Por_Secre_tail"/>
    <property type="match status" value="1"/>
</dbReference>
<dbReference type="EMBL" id="BAABAV010000003">
    <property type="protein sequence ID" value="GAA4270658.1"/>
    <property type="molecule type" value="Genomic_DNA"/>
</dbReference>
<sequence length="234" mass="26273">MKKIQLFLFLFSSIVYGQELTVDSSSNITVENGASINIGGLELSPIADYPISGKTITYTNIPVVTGNTSINRVYNVTPTELSNYIGDIKLYYEDDDELNSIPEANLVLEVFEGNDWENYQPSDFDTFEDWIEVSFSSNLSFSSITASSVGSTLIIKDFEKEFGAIVIYPNPTTSVLKIDSNKNLSFELYSLFGQQILKTKNSTIEMSYLPKTVYLLKVTDEDSHFSKSYKIVKE</sequence>
<name>A0ABP8EEJ0_9FLAO</name>
<accession>A0ABP8EEJ0</accession>
<evidence type="ECO:0000313" key="5">
    <source>
        <dbReference type="Proteomes" id="UP001500027"/>
    </source>
</evidence>
<comment type="caution">
    <text evidence="4">The sequence shown here is derived from an EMBL/GenBank/DDBJ whole genome shotgun (WGS) entry which is preliminary data.</text>
</comment>
<proteinExistence type="predicted"/>
<keyword evidence="5" id="KW-1185">Reference proteome</keyword>
<keyword evidence="1 2" id="KW-0732">Signal</keyword>
<evidence type="ECO:0000259" key="3">
    <source>
        <dbReference type="Pfam" id="PF18962"/>
    </source>
</evidence>
<gene>
    <name evidence="4" type="ORF">GCM10022257_27590</name>
</gene>
<dbReference type="Proteomes" id="UP001500027">
    <property type="component" value="Unassembled WGS sequence"/>
</dbReference>